<dbReference type="STRING" id="512565.AMIS_30050"/>
<dbReference type="Gene3D" id="3.30.750.24">
    <property type="entry name" value="STAS domain"/>
    <property type="match status" value="1"/>
</dbReference>
<dbReference type="HOGENOM" id="CLU_1324134_0_0_11"/>
<organism evidence="2 3">
    <name type="scientific">Actinoplanes missouriensis (strain ATCC 14538 / DSM 43046 / CBS 188.64 / JCM 3121 / NBRC 102363 / NCIMB 12654 / NRRL B-3342 / UNCC 431)</name>
    <dbReference type="NCBI Taxonomy" id="512565"/>
    <lineage>
        <taxon>Bacteria</taxon>
        <taxon>Bacillati</taxon>
        <taxon>Actinomycetota</taxon>
        <taxon>Actinomycetes</taxon>
        <taxon>Micromonosporales</taxon>
        <taxon>Micromonosporaceae</taxon>
        <taxon>Actinoplanes</taxon>
    </lineage>
</organism>
<dbReference type="AlphaFoldDB" id="I0H5D8"/>
<dbReference type="PROSITE" id="PS50801">
    <property type="entry name" value="STAS"/>
    <property type="match status" value="1"/>
</dbReference>
<dbReference type="eggNOG" id="COG1366">
    <property type="taxonomic scope" value="Bacteria"/>
</dbReference>
<keyword evidence="3" id="KW-1185">Reference proteome</keyword>
<dbReference type="RefSeq" id="WP_014443120.1">
    <property type="nucleotide sequence ID" value="NC_017093.1"/>
</dbReference>
<name>I0H5D8_ACTM4</name>
<dbReference type="SUPFAM" id="SSF52091">
    <property type="entry name" value="SpoIIaa-like"/>
    <property type="match status" value="1"/>
</dbReference>
<dbReference type="InterPro" id="IPR036513">
    <property type="entry name" value="STAS_dom_sf"/>
</dbReference>
<dbReference type="EMBL" id="AP012319">
    <property type="protein sequence ID" value="BAL88225.1"/>
    <property type="molecule type" value="Genomic_DNA"/>
</dbReference>
<gene>
    <name evidence="2" type="ordered locus">AMIS_30050</name>
</gene>
<feature type="domain" description="STAS" evidence="1">
    <location>
        <begin position="110"/>
        <end position="179"/>
    </location>
</feature>
<evidence type="ECO:0000313" key="3">
    <source>
        <dbReference type="Proteomes" id="UP000007882"/>
    </source>
</evidence>
<reference evidence="2 3" key="1">
    <citation type="submission" date="2012-02" db="EMBL/GenBank/DDBJ databases">
        <title>Complete genome sequence of Actinoplanes missouriensis 431 (= NBRC 102363).</title>
        <authorList>
            <person name="Ohnishi Y."/>
            <person name="Ishikawa J."/>
            <person name="Sekine M."/>
            <person name="Hosoyama A."/>
            <person name="Harada T."/>
            <person name="Narita H."/>
            <person name="Hata T."/>
            <person name="Konno Y."/>
            <person name="Tutikane K."/>
            <person name="Fujita N."/>
            <person name="Horinouchi S."/>
            <person name="Hayakawa M."/>
        </authorList>
    </citation>
    <scope>NUCLEOTIDE SEQUENCE [LARGE SCALE GENOMIC DNA]</scope>
    <source>
        <strain evidence="3">ATCC 14538 / DSM 43046 / CBS 188.64 / JCM 3121 / NBRC 102363 / NCIMB 12654 / NRRL B-3342 / UNCC 431</strain>
    </source>
</reference>
<accession>I0H5D8</accession>
<evidence type="ECO:0000313" key="2">
    <source>
        <dbReference type="EMBL" id="BAL88225.1"/>
    </source>
</evidence>
<dbReference type="PATRIC" id="fig|512565.3.peg.3005"/>
<dbReference type="InterPro" id="IPR002645">
    <property type="entry name" value="STAS_dom"/>
</dbReference>
<dbReference type="CDD" id="cd07043">
    <property type="entry name" value="STAS_anti-anti-sigma_factors"/>
    <property type="match status" value="1"/>
</dbReference>
<proteinExistence type="predicted"/>
<dbReference type="InterPro" id="IPR058548">
    <property type="entry name" value="MlaB-like_STAS"/>
</dbReference>
<dbReference type="OrthoDB" id="3297659at2"/>
<dbReference type="Proteomes" id="UP000007882">
    <property type="component" value="Chromosome"/>
</dbReference>
<sequence length="205" mass="21328">MTVVPERGGSQAHLLCDSCGAAVTLDGCGMHDTTVGYVAVSMIGWTGSPFARGPHRCPGCAPGRRGRSAGDDADAGRAELVVTDTAAIIRVGHSIGPLQIVVRKAAGVRRTLVVDLSGLTSCDTAGIAALVRARNVALHHGGELLLAAPPPMLRARLRVRRLHTAFRTFGSVRHAIAATRPEVSGLIATAAHHPAHPRRGLLSED</sequence>
<dbReference type="KEGG" id="ams:AMIS_30050"/>
<protein>
    <recommendedName>
        <fullName evidence="1">STAS domain-containing protein</fullName>
    </recommendedName>
</protein>
<dbReference type="Pfam" id="PF13466">
    <property type="entry name" value="STAS_2"/>
    <property type="match status" value="1"/>
</dbReference>
<evidence type="ECO:0000259" key="1">
    <source>
        <dbReference type="PROSITE" id="PS50801"/>
    </source>
</evidence>